<proteinExistence type="predicted"/>
<dbReference type="Pfam" id="PF00873">
    <property type="entry name" value="ACR_tran"/>
    <property type="match status" value="1"/>
</dbReference>
<evidence type="ECO:0000313" key="2">
    <source>
        <dbReference type="EMBL" id="GAE35179.1"/>
    </source>
</evidence>
<dbReference type="PANTHER" id="PTHR32063:SF0">
    <property type="entry name" value="SWARMING MOTILITY PROTEIN SWRC"/>
    <property type="match status" value="1"/>
</dbReference>
<keyword evidence="3" id="KW-1185">Reference proteome</keyword>
<dbReference type="AlphaFoldDB" id="W4QV15"/>
<dbReference type="STRING" id="1236973.JCM9157_2276"/>
<feature type="transmembrane region" description="Helical" evidence="1">
    <location>
        <begin position="12"/>
        <end position="32"/>
    </location>
</feature>
<dbReference type="SUPFAM" id="SSF82693">
    <property type="entry name" value="Multidrug efflux transporter AcrB pore domain, PN1, PN2, PC1 and PC2 subdomains"/>
    <property type="match status" value="3"/>
</dbReference>
<feature type="transmembrane region" description="Helical" evidence="1">
    <location>
        <begin position="429"/>
        <end position="449"/>
    </location>
</feature>
<dbReference type="eggNOG" id="COG0841">
    <property type="taxonomic scope" value="Bacteria"/>
</dbReference>
<feature type="transmembrane region" description="Helical" evidence="1">
    <location>
        <begin position="461"/>
        <end position="488"/>
    </location>
</feature>
<dbReference type="Gene3D" id="3.30.70.1430">
    <property type="entry name" value="Multidrug efflux transporter AcrB pore domain"/>
    <property type="match status" value="2"/>
</dbReference>
<dbReference type="Gene3D" id="3.30.2090.10">
    <property type="entry name" value="Multidrug efflux transporter AcrB TolC docking domain, DN and DC subdomains"/>
    <property type="match status" value="2"/>
</dbReference>
<dbReference type="PANTHER" id="PTHR32063">
    <property type="match status" value="1"/>
</dbReference>
<dbReference type="InterPro" id="IPR027463">
    <property type="entry name" value="AcrB_DN_DC_subdom"/>
</dbReference>
<dbReference type="RefSeq" id="WP_035664467.1">
    <property type="nucleotide sequence ID" value="NZ_BAUV01000015.1"/>
</dbReference>
<dbReference type="SUPFAM" id="SSF82866">
    <property type="entry name" value="Multidrug efflux transporter AcrB transmembrane domain"/>
    <property type="match status" value="2"/>
</dbReference>
<feature type="transmembrane region" description="Helical" evidence="1">
    <location>
        <begin position="384"/>
        <end position="408"/>
    </location>
</feature>
<sequence>MKLINESVKRPVGVIIIALVMIILGVVSLTGLKVDLMPDLDLPIAVVATPYNGAAPQEVENLVTRPLEGALSATEGLETMQSMSAQNQSIIFLMYDFNTNLDVVMLDVRERIDMVRQSLPDGAGSPSVMRFDPNQMPIMQIGLSADMDLTRLTYIAEETIIPRIERIPGVAQVNLTGGEEREIIVEPDLTTLQRYGMTLSQLAQIIGGESMSASAGEINRGGQDVPLRIVGEFRSVRDIENINIPLRTGQTIKLTEVAEVKETYSEKDSLAYLNGQPTLSIDILKQSDSNTVEVSRAVTKELDNIQDNVAQGVTLTTVMDSALFINESIKNVVINMILGAVMAIVVLLVFLRSFRSTLIIGLSIPIALISAFTLLYFAGETINIITLGGLALGIGLLVDSSIVILENIYKYRERGYSRIEAAKKGASEVSSAVIASTLTSLVVFVPIVFTGGIASELFMPLALTVGFTLLASLVVALTFVPMLSGLLLPDIIEEEDPKGLRKVSVAIGRFFDRVDNFYRSILRWSLRKKKTIVFGTLILLIASLGGVKLVGVELMPSFDQGEISASFEVPPGTSLEDMRDTVSQLEQYLLDTGLTEVIQTSIGGGGFMGGGSNEGELYIRLIPQDERTSSTNDLISQFSDFSETVPDIEVNVRSLESDGMGGNPIEIELRGDDFDTLKLLADDIQDIIRDVPGTSNVTHSMGETRPETQIHINRDLASQYGLNYADVMQTITSSVTGQLATLMRTEGQEISVTVILPEDQRDNYNSLQNLPILTANGDIIPLTAIADFVQAEGPNVINRQNQSRGVSITGDIMDRDLGSVIADIEAELDQYIFPEGYEYRTGGDYEMMMEAFFDLTLALGLAIFLVYAVMAFQFEKVIYPFIVMFSLPATFIGIMAGFVLTGRPLSAPAFIGVIMLAGIVVNNAIVLVDYINKLKETGLSTEEAILEAGPTRLRPILMTMLTTVLAMVPLAIGFGEGAELQAPMATVIVFGLSFSTFITLVLVPVMYIYTDRFTEWWKGLFIRRRKKDQLEIE</sequence>
<dbReference type="SUPFAM" id="SSF82714">
    <property type="entry name" value="Multidrug efflux transporter AcrB TolC docking domain, DN and DC subdomains"/>
    <property type="match status" value="2"/>
</dbReference>
<evidence type="ECO:0000256" key="1">
    <source>
        <dbReference type="SAM" id="Phobius"/>
    </source>
</evidence>
<gene>
    <name evidence="2" type="ORF">JCM9157_2276</name>
</gene>
<name>W4QV15_HALA3</name>
<accession>W4QV15</accession>
<reference evidence="2 3" key="1">
    <citation type="journal article" date="2014" name="Genome Announc.">
        <title>Draft Genome Sequences of Three Alkaliphilic Bacillus Strains, Bacillus wakoensis JCM 9140T, Bacillus akibai JCM 9157T, and Bacillus hemicellulosilyticus JCM 9152T.</title>
        <authorList>
            <person name="Yuki M."/>
            <person name="Oshima K."/>
            <person name="Suda W."/>
            <person name="Oshida Y."/>
            <person name="Kitamura K."/>
            <person name="Iida T."/>
            <person name="Hattori M."/>
            <person name="Ohkuma M."/>
        </authorList>
    </citation>
    <scope>NUCLEOTIDE SEQUENCE [LARGE SCALE GENOMIC DNA]</scope>
    <source>
        <strain evidence="2 3">JCM 9157</strain>
    </source>
</reference>
<keyword evidence="1" id="KW-0812">Transmembrane</keyword>
<dbReference type="OrthoDB" id="9757876at2"/>
<keyword evidence="1" id="KW-0472">Membrane</keyword>
<dbReference type="Proteomes" id="UP000018896">
    <property type="component" value="Unassembled WGS sequence"/>
</dbReference>
<dbReference type="EMBL" id="BAUV01000015">
    <property type="protein sequence ID" value="GAE35179.1"/>
    <property type="molecule type" value="Genomic_DNA"/>
</dbReference>
<evidence type="ECO:0000313" key="3">
    <source>
        <dbReference type="Proteomes" id="UP000018896"/>
    </source>
</evidence>
<feature type="transmembrane region" description="Helical" evidence="1">
    <location>
        <begin position="877"/>
        <end position="901"/>
    </location>
</feature>
<feature type="transmembrane region" description="Helical" evidence="1">
    <location>
        <begin position="332"/>
        <end position="351"/>
    </location>
</feature>
<feature type="transmembrane region" description="Helical" evidence="1">
    <location>
        <begin position="907"/>
        <end position="932"/>
    </location>
</feature>
<organism evidence="2 3">
    <name type="scientific">Halalkalibacter akibai (strain ATCC 43226 / DSM 21942 / CIP 109018 / JCM 9157 / 1139)</name>
    <name type="common">Bacillus akibai</name>
    <dbReference type="NCBI Taxonomy" id="1236973"/>
    <lineage>
        <taxon>Bacteria</taxon>
        <taxon>Bacillati</taxon>
        <taxon>Bacillota</taxon>
        <taxon>Bacilli</taxon>
        <taxon>Bacillales</taxon>
        <taxon>Bacillaceae</taxon>
        <taxon>Halalkalibacter</taxon>
    </lineage>
</organism>
<dbReference type="GO" id="GO:0042910">
    <property type="term" value="F:xenobiotic transmembrane transporter activity"/>
    <property type="evidence" value="ECO:0007669"/>
    <property type="project" value="TreeGrafter"/>
</dbReference>
<dbReference type="Gene3D" id="3.30.70.1440">
    <property type="entry name" value="Multidrug efflux transporter AcrB pore domain"/>
    <property type="match status" value="1"/>
</dbReference>
<feature type="transmembrane region" description="Helical" evidence="1">
    <location>
        <begin position="358"/>
        <end position="378"/>
    </location>
</feature>
<feature type="transmembrane region" description="Helical" evidence="1">
    <location>
        <begin position="953"/>
        <end position="972"/>
    </location>
</feature>
<dbReference type="Gene3D" id="3.30.70.1320">
    <property type="entry name" value="Multidrug efflux transporter AcrB pore domain like"/>
    <property type="match status" value="1"/>
</dbReference>
<feature type="transmembrane region" description="Helical" evidence="1">
    <location>
        <begin position="532"/>
        <end position="551"/>
    </location>
</feature>
<feature type="transmembrane region" description="Helical" evidence="1">
    <location>
        <begin position="851"/>
        <end position="870"/>
    </location>
</feature>
<keyword evidence="1" id="KW-1133">Transmembrane helix</keyword>
<dbReference type="InterPro" id="IPR001036">
    <property type="entry name" value="Acrflvin-R"/>
</dbReference>
<dbReference type="GO" id="GO:0005886">
    <property type="term" value="C:plasma membrane"/>
    <property type="evidence" value="ECO:0007669"/>
    <property type="project" value="TreeGrafter"/>
</dbReference>
<comment type="caution">
    <text evidence="2">The sequence shown here is derived from an EMBL/GenBank/DDBJ whole genome shotgun (WGS) entry which is preliminary data.</text>
</comment>
<feature type="transmembrane region" description="Helical" evidence="1">
    <location>
        <begin position="984"/>
        <end position="1009"/>
    </location>
</feature>
<dbReference type="Gene3D" id="1.20.1640.10">
    <property type="entry name" value="Multidrug efflux transporter AcrB transmembrane domain"/>
    <property type="match status" value="2"/>
</dbReference>
<dbReference type="PRINTS" id="PR00702">
    <property type="entry name" value="ACRIFLAVINRP"/>
</dbReference>
<protein>
    <submittedName>
        <fullName evidence="2">RND multidrug efflux transporter</fullName>
    </submittedName>
</protein>